<accession>A0ABY5RWF4</accession>
<evidence type="ECO:0000256" key="1">
    <source>
        <dbReference type="ARBA" id="ARBA00004651"/>
    </source>
</evidence>
<feature type="transmembrane region" description="Helical" evidence="13">
    <location>
        <begin position="63"/>
        <end position="83"/>
    </location>
</feature>
<evidence type="ECO:0000256" key="8">
    <source>
        <dbReference type="ARBA" id="ARBA00022985"/>
    </source>
</evidence>
<evidence type="ECO:0000256" key="4">
    <source>
        <dbReference type="ARBA" id="ARBA00022516"/>
    </source>
</evidence>
<dbReference type="EMBL" id="CP102845">
    <property type="protein sequence ID" value="UVF20122.1"/>
    <property type="molecule type" value="Genomic_DNA"/>
</dbReference>
<dbReference type="PANTHER" id="PTHR30561:SF1">
    <property type="entry name" value="MULTIDRUG TRANSPORTER EMRE"/>
    <property type="match status" value="1"/>
</dbReference>
<protein>
    <submittedName>
        <fullName evidence="15">DMT family transporter</fullName>
    </submittedName>
</protein>
<feature type="transmembrane region" description="Helical" evidence="13">
    <location>
        <begin position="207"/>
        <end position="227"/>
    </location>
</feature>
<dbReference type="Gene3D" id="1.10.3730.20">
    <property type="match status" value="2"/>
</dbReference>
<feature type="transmembrane region" description="Helical" evidence="13">
    <location>
        <begin position="174"/>
        <end position="195"/>
    </location>
</feature>
<evidence type="ECO:0000313" key="16">
    <source>
        <dbReference type="Proteomes" id="UP001017257"/>
    </source>
</evidence>
<feature type="transmembrane region" description="Helical" evidence="13">
    <location>
        <begin position="33"/>
        <end position="51"/>
    </location>
</feature>
<evidence type="ECO:0000256" key="6">
    <source>
        <dbReference type="ARBA" id="ARBA00022556"/>
    </source>
</evidence>
<evidence type="ECO:0000256" key="9">
    <source>
        <dbReference type="ARBA" id="ARBA00022989"/>
    </source>
</evidence>
<feature type="transmembrane region" description="Helical" evidence="13">
    <location>
        <begin position="116"/>
        <end position="133"/>
    </location>
</feature>
<feature type="domain" description="EamA" evidence="14">
    <location>
        <begin position="149"/>
        <end position="277"/>
    </location>
</feature>
<evidence type="ECO:0000256" key="13">
    <source>
        <dbReference type="SAM" id="Phobius"/>
    </source>
</evidence>
<evidence type="ECO:0000256" key="12">
    <source>
        <dbReference type="ARBA" id="ARBA00038032"/>
    </source>
</evidence>
<evidence type="ECO:0000256" key="10">
    <source>
        <dbReference type="ARBA" id="ARBA00023098"/>
    </source>
</evidence>
<comment type="similarity">
    <text evidence="12">Belongs to the drug/metabolite transporter (DMT) superfamily. Small multidrug resistance (SMR) (TC 2.A.7.1) family.</text>
</comment>
<keyword evidence="5" id="KW-0997">Cell inner membrane</keyword>
<keyword evidence="11 13" id="KW-0472">Membrane</keyword>
<evidence type="ECO:0000313" key="15">
    <source>
        <dbReference type="EMBL" id="UVF20122.1"/>
    </source>
</evidence>
<evidence type="ECO:0000256" key="5">
    <source>
        <dbReference type="ARBA" id="ARBA00022519"/>
    </source>
</evidence>
<dbReference type="InterPro" id="IPR000390">
    <property type="entry name" value="Small_drug/metabolite_transptr"/>
</dbReference>
<feature type="transmembrane region" description="Helical" evidence="13">
    <location>
        <begin position="234"/>
        <end position="256"/>
    </location>
</feature>
<keyword evidence="9 13" id="KW-1133">Transmembrane helix</keyword>
<evidence type="ECO:0000256" key="11">
    <source>
        <dbReference type="ARBA" id="ARBA00023136"/>
    </source>
</evidence>
<keyword evidence="7 13" id="KW-0812">Transmembrane</keyword>
<sequence length="281" mass="28624">MSPDVFAFVLVAAFLHASWNAMAKSGKGDPLIQAGRIAVGSAVAAVPALLVSGLPDAASSVHLVGSALIHVAYFVLIGLAYRYADYSAIYPLVRGSAPLFTTLLAMLLLGETLKPVTWLGIGILCGGILGLGIDAVRRGGLNVRSLTIAALTAATVVGYTLVDGVGARLSGNSTGYLLAMMALTGAFMIFGMIRFQGAALFSAPASVWGKSVAAGAIANISYGTALWAMTKAPIGLVGAVRETSVLFAALIAAVVLKERFGIARWASALMIVTGLALAKAG</sequence>
<keyword evidence="8" id="KW-0448">Lipopolysaccharide biosynthesis</keyword>
<organism evidence="15 16">
    <name type="scientific">Microvirga terrae</name>
    <dbReference type="NCBI Taxonomy" id="2740529"/>
    <lineage>
        <taxon>Bacteria</taxon>
        <taxon>Pseudomonadati</taxon>
        <taxon>Pseudomonadota</taxon>
        <taxon>Alphaproteobacteria</taxon>
        <taxon>Hyphomicrobiales</taxon>
        <taxon>Methylobacteriaceae</taxon>
        <taxon>Microvirga</taxon>
    </lineage>
</organism>
<keyword evidence="6" id="KW-0441">Lipid A biosynthesis</keyword>
<proteinExistence type="inferred from homology"/>
<dbReference type="RefSeq" id="WP_173949901.1">
    <property type="nucleotide sequence ID" value="NZ_CP102845.1"/>
</dbReference>
<dbReference type="Proteomes" id="UP001017257">
    <property type="component" value="Chromosome"/>
</dbReference>
<evidence type="ECO:0000256" key="3">
    <source>
        <dbReference type="ARBA" id="ARBA00022475"/>
    </source>
</evidence>
<dbReference type="SUPFAM" id="SSF103481">
    <property type="entry name" value="Multidrug resistance efflux transporter EmrE"/>
    <property type="match status" value="2"/>
</dbReference>
<name>A0ABY5RWF4_9HYPH</name>
<keyword evidence="4" id="KW-0444">Lipid biosynthesis</keyword>
<dbReference type="Pfam" id="PF00892">
    <property type="entry name" value="EamA"/>
    <property type="match status" value="2"/>
</dbReference>
<feature type="transmembrane region" description="Helical" evidence="13">
    <location>
        <begin position="145"/>
        <end position="162"/>
    </location>
</feature>
<feature type="transmembrane region" description="Helical" evidence="13">
    <location>
        <begin position="262"/>
        <end position="278"/>
    </location>
</feature>
<feature type="domain" description="EamA" evidence="14">
    <location>
        <begin position="8"/>
        <end position="131"/>
    </location>
</feature>
<keyword evidence="2" id="KW-0813">Transport</keyword>
<keyword evidence="16" id="KW-1185">Reference proteome</keyword>
<keyword evidence="3" id="KW-1003">Cell membrane</keyword>
<dbReference type="InterPro" id="IPR000620">
    <property type="entry name" value="EamA_dom"/>
</dbReference>
<comment type="subcellular location">
    <subcellularLocation>
        <location evidence="1">Cell membrane</location>
        <topology evidence="1">Multi-pass membrane protein</topology>
    </subcellularLocation>
</comment>
<evidence type="ECO:0000256" key="7">
    <source>
        <dbReference type="ARBA" id="ARBA00022692"/>
    </source>
</evidence>
<gene>
    <name evidence="15" type="ORF">HPT29_002925</name>
</gene>
<dbReference type="InterPro" id="IPR037185">
    <property type="entry name" value="EmrE-like"/>
</dbReference>
<keyword evidence="10" id="KW-0443">Lipid metabolism</keyword>
<reference evidence="15" key="1">
    <citation type="submission" date="2022-08" db="EMBL/GenBank/DDBJ databases">
        <title>Microvirga terrae sp. nov., isolated from soil.</title>
        <authorList>
            <person name="Kim K.H."/>
            <person name="Seo Y.L."/>
            <person name="Kim J.M."/>
            <person name="Lee J.K."/>
            <person name="Han D.M."/>
            <person name="Jeon C.O."/>
        </authorList>
    </citation>
    <scope>NUCLEOTIDE SEQUENCE</scope>
    <source>
        <strain evidence="15">R24</strain>
    </source>
</reference>
<evidence type="ECO:0000256" key="2">
    <source>
        <dbReference type="ARBA" id="ARBA00022448"/>
    </source>
</evidence>
<evidence type="ECO:0000259" key="14">
    <source>
        <dbReference type="Pfam" id="PF00892"/>
    </source>
</evidence>
<dbReference type="PANTHER" id="PTHR30561">
    <property type="entry name" value="SMR FAMILY PROTON-DEPENDENT DRUG EFFLUX TRANSPORTER SUGE"/>
    <property type="match status" value="1"/>
</dbReference>